<accession>A0ABU2A819</accession>
<organism evidence="2 3">
    <name type="scientific">Roseateles asaccharophilus</name>
    <dbReference type="NCBI Taxonomy" id="582607"/>
    <lineage>
        <taxon>Bacteria</taxon>
        <taxon>Pseudomonadati</taxon>
        <taxon>Pseudomonadota</taxon>
        <taxon>Betaproteobacteria</taxon>
        <taxon>Burkholderiales</taxon>
        <taxon>Sphaerotilaceae</taxon>
        <taxon>Roseateles</taxon>
    </lineage>
</organism>
<reference evidence="2 3" key="1">
    <citation type="submission" date="2023-07" db="EMBL/GenBank/DDBJ databases">
        <title>Sorghum-associated microbial communities from plants grown in Nebraska, USA.</title>
        <authorList>
            <person name="Schachtman D."/>
        </authorList>
    </citation>
    <scope>NUCLEOTIDE SEQUENCE [LARGE SCALE GENOMIC DNA]</scope>
    <source>
        <strain evidence="2 3">BE316</strain>
    </source>
</reference>
<dbReference type="EMBL" id="JAVDXV010000004">
    <property type="protein sequence ID" value="MDR7333338.1"/>
    <property type="molecule type" value="Genomic_DNA"/>
</dbReference>
<name>A0ABU2A819_9BURK</name>
<evidence type="ECO:0000313" key="3">
    <source>
        <dbReference type="Proteomes" id="UP001180825"/>
    </source>
</evidence>
<feature type="signal peptide" evidence="1">
    <location>
        <begin position="1"/>
        <end position="28"/>
    </location>
</feature>
<comment type="caution">
    <text evidence="2">The sequence shown here is derived from an EMBL/GenBank/DDBJ whole genome shotgun (WGS) entry which is preliminary data.</text>
</comment>
<keyword evidence="1" id="KW-0732">Signal</keyword>
<feature type="chain" id="PRO_5047336565" description="DUF2271 domain-containing protein" evidence="1">
    <location>
        <begin position="29"/>
        <end position="179"/>
    </location>
</feature>
<dbReference type="PIRSF" id="PIRSF014995">
    <property type="entry name" value="UCP014995"/>
    <property type="match status" value="1"/>
</dbReference>
<evidence type="ECO:0000313" key="2">
    <source>
        <dbReference type="EMBL" id="MDR7333338.1"/>
    </source>
</evidence>
<evidence type="ECO:0008006" key="4">
    <source>
        <dbReference type="Google" id="ProtNLM"/>
    </source>
</evidence>
<evidence type="ECO:0000256" key="1">
    <source>
        <dbReference type="SAM" id="SignalP"/>
    </source>
</evidence>
<gene>
    <name evidence="2" type="ORF">J2X21_002472</name>
</gene>
<dbReference type="RefSeq" id="WP_310328832.1">
    <property type="nucleotide sequence ID" value="NZ_JAVDXV010000004.1"/>
</dbReference>
<protein>
    <recommendedName>
        <fullName evidence="4">DUF2271 domain-containing protein</fullName>
    </recommendedName>
</protein>
<sequence>MTRRSLTPTALSAIGALGALSVGSSAWAATVQLKIEVPRLNVAEYHRPYIGVWLEKAGEPAAAAQLAVWYDLKKPNNGGTKWLKDMRQWWRQGGRNLTMPVDGVSGATRAPGEHVISFDKHPNLDKLPAGQYEMVIESSREAGGREVQRIPFTWPIKAAGEVKAQGEHELGAVQLTVKP</sequence>
<dbReference type="Pfam" id="PF10029">
    <property type="entry name" value="DUF2271"/>
    <property type="match status" value="1"/>
</dbReference>
<keyword evidence="3" id="KW-1185">Reference proteome</keyword>
<dbReference type="Proteomes" id="UP001180825">
    <property type="component" value="Unassembled WGS sequence"/>
</dbReference>
<dbReference type="InterPro" id="IPR014469">
    <property type="entry name" value="DUF2271"/>
</dbReference>
<proteinExistence type="predicted"/>